<gene>
    <name evidence="3" type="ORF">BDD26_2364</name>
</gene>
<feature type="compositionally biased region" description="Basic and acidic residues" evidence="1">
    <location>
        <begin position="52"/>
        <end position="65"/>
    </location>
</feature>
<name>A0A3D9ULS9_9GAMM</name>
<evidence type="ECO:0000259" key="2">
    <source>
        <dbReference type="Pfam" id="PF16485"/>
    </source>
</evidence>
<accession>A0A3D9ULS9</accession>
<evidence type="ECO:0000313" key="3">
    <source>
        <dbReference type="EMBL" id="REF27575.1"/>
    </source>
</evidence>
<sequence>MCNVTNQPSIIPPHLLEHIAKNCDENDKEHVLRTLDHVKSLMKQSATNPPLRAKDKLQVDKEKNN</sequence>
<dbReference type="Gene3D" id="3.10.170.10">
    <property type="match status" value="1"/>
</dbReference>
<dbReference type="InterPro" id="IPR032475">
    <property type="entry name" value="Protealysin_N_PP"/>
</dbReference>
<keyword evidence="4" id="KW-1185">Reference proteome</keyword>
<reference evidence="3 4" key="1">
    <citation type="submission" date="2018-08" db="EMBL/GenBank/DDBJ databases">
        <title>Genomic Encyclopedia of Archaeal and Bacterial Type Strains, Phase II (KMG-II): from individual species to whole genera.</title>
        <authorList>
            <person name="Goeker M."/>
        </authorList>
    </citation>
    <scope>NUCLEOTIDE SEQUENCE [LARGE SCALE GENOMIC DNA]</scope>
    <source>
        <strain evidence="3 4">DSM 17905</strain>
    </source>
</reference>
<proteinExistence type="predicted"/>
<evidence type="ECO:0000313" key="4">
    <source>
        <dbReference type="Proteomes" id="UP000256294"/>
    </source>
</evidence>
<evidence type="ECO:0000256" key="1">
    <source>
        <dbReference type="SAM" id="MobiDB-lite"/>
    </source>
</evidence>
<feature type="region of interest" description="Disordered" evidence="1">
    <location>
        <begin position="42"/>
        <end position="65"/>
    </location>
</feature>
<dbReference type="EMBL" id="QTUB01000001">
    <property type="protein sequence ID" value="REF27575.1"/>
    <property type="molecule type" value="Genomic_DNA"/>
</dbReference>
<feature type="domain" description="Protealysin N-terminal propeptide" evidence="2">
    <location>
        <begin position="9"/>
        <end position="49"/>
    </location>
</feature>
<dbReference type="Pfam" id="PF16485">
    <property type="entry name" value="PLN_propep"/>
    <property type="match status" value="1"/>
</dbReference>
<dbReference type="AlphaFoldDB" id="A0A3D9ULS9"/>
<dbReference type="RefSeq" id="WP_038267915.1">
    <property type="nucleotide sequence ID" value="NZ_QTUB01000001.1"/>
</dbReference>
<dbReference type="Proteomes" id="UP000256294">
    <property type="component" value="Unassembled WGS sequence"/>
</dbReference>
<comment type="caution">
    <text evidence="3">The sequence shown here is derived from an EMBL/GenBank/DDBJ whole genome shotgun (WGS) entry which is preliminary data.</text>
</comment>
<protein>
    <submittedName>
        <fullName evidence="3">Protealysin propeptide</fullName>
    </submittedName>
</protein>
<organism evidence="3 4">
    <name type="scientific">Xenorhabdus cabanillasii</name>
    <dbReference type="NCBI Taxonomy" id="351673"/>
    <lineage>
        <taxon>Bacteria</taxon>
        <taxon>Pseudomonadati</taxon>
        <taxon>Pseudomonadota</taxon>
        <taxon>Gammaproteobacteria</taxon>
        <taxon>Enterobacterales</taxon>
        <taxon>Morganellaceae</taxon>
        <taxon>Xenorhabdus</taxon>
    </lineage>
</organism>